<proteinExistence type="predicted"/>
<protein>
    <submittedName>
        <fullName evidence="1">DUF411 domain-containing protein</fullName>
    </submittedName>
</protein>
<dbReference type="Proteomes" id="UP001203338">
    <property type="component" value="Unassembled WGS sequence"/>
</dbReference>
<reference evidence="1 2" key="1">
    <citation type="submission" date="2022-05" db="EMBL/GenBank/DDBJ databases">
        <authorList>
            <person name="Park J.-S."/>
        </authorList>
    </citation>
    <scope>NUCLEOTIDE SEQUENCE [LARGE SCALE GENOMIC DNA]</scope>
    <source>
        <strain evidence="1 2">2012CJ34-2</strain>
    </source>
</reference>
<dbReference type="EMBL" id="JAMFLX010000017">
    <property type="protein sequence ID" value="MCL6270841.1"/>
    <property type="molecule type" value="Genomic_DNA"/>
</dbReference>
<dbReference type="Pfam" id="PF04214">
    <property type="entry name" value="DUF411"/>
    <property type="match status" value="1"/>
</dbReference>
<evidence type="ECO:0000313" key="2">
    <source>
        <dbReference type="Proteomes" id="UP001203338"/>
    </source>
</evidence>
<sequence length="89" mass="9649">MKDVTAYKQKAQLPRGLGGCHTAFVDDYAIEGHVPASDIKRLLEQKSDVRGLAVPGMPMGSPGMEYGKKVPYETFSYTAEGEVSVFASH</sequence>
<keyword evidence="2" id="KW-1185">Reference proteome</keyword>
<comment type="caution">
    <text evidence="1">The sequence shown here is derived from an EMBL/GenBank/DDBJ whole genome shotgun (WGS) entry which is preliminary data.</text>
</comment>
<name>A0ABT0PHX3_9GAMM</name>
<dbReference type="RefSeq" id="WP_249700140.1">
    <property type="nucleotide sequence ID" value="NZ_JAMFLX010000017.1"/>
</dbReference>
<organism evidence="1 2">
    <name type="scientific">Parendozoicomonas callyspongiae</name>
    <dbReference type="NCBI Taxonomy" id="2942213"/>
    <lineage>
        <taxon>Bacteria</taxon>
        <taxon>Pseudomonadati</taxon>
        <taxon>Pseudomonadota</taxon>
        <taxon>Gammaproteobacteria</taxon>
        <taxon>Oceanospirillales</taxon>
        <taxon>Endozoicomonadaceae</taxon>
        <taxon>Parendozoicomonas</taxon>
    </lineage>
</organism>
<evidence type="ECO:0000313" key="1">
    <source>
        <dbReference type="EMBL" id="MCL6270841.1"/>
    </source>
</evidence>
<dbReference type="InterPro" id="IPR007332">
    <property type="entry name" value="DUF411"/>
</dbReference>
<accession>A0ABT0PHX3</accession>
<gene>
    <name evidence="1" type="ORF">M3P05_13000</name>
</gene>